<sequence>MTTWVRMIPISRGSQLMDIAVCDQCRIRKIRCSRDKPMCTNCERLGLQCEWSGQGKKCNQTTLLNHTILGMGSRLQHLENSVAETRMSLKRLFEASSIALPPPTMHSGISSRPTPNLSPRELSQRISPQQLSPQHFSSSAQKPIYSRPPWRFLSGHENERCFGPTSLESIMLNIKDAMFEIPGVESNAIEECVLQAQQKIDLLVSQGEDKYTGEISLPTEPPFAILDAMIETYFGSMNQYFPIWTKNGFRQMATRLRESSSSERDLASIICCNNLILIAMSAESLCAHQRDHYQSKGARRTSSIDTDIIAGFLANAKRAIRNVDQLVSPRLLNVQALLSLHLVAHEHLSIGQSETLFVLAARCAKSIGINQWHCPGGQFGEDDVEQRHNISKCLYILDKEICWTVGTSPSISLSEVHFGPSMASTESRMTVFQAAKAEMAKIEETIYLATYAPHVKPRTEDQVREFAALTLSRIQNCLTDSGVDPDKIQKESESSALDLQLLIRSLCVQLLLTWPHKGHPDLIFQRDQEVAKMCMKLLLRLWDLQPDQANHAVFPLFLASLPPTYLYEVLSTVISGKDSGSNMELLQSFVDMLQTISDCRAEASYNRRLYQLSIVVIDMVNARKNQHKRHKSASSGPKNIHLVSELQSFPTNGFTYFNPQVAELDNSALDTAIFEDQDHVSTSKSPVTPQPDYVSRDAEDYLPQLWNYATTSSGIDNSHSLAMDALGGESFRIFSSAQPNPRYI</sequence>
<accession>A0A0G4PGS9</accession>
<keyword evidence="4" id="KW-0804">Transcription</keyword>
<organism evidence="8 9">
    <name type="scientific">Penicillium camemberti (strain FM 013)</name>
    <dbReference type="NCBI Taxonomy" id="1429867"/>
    <lineage>
        <taxon>Eukaryota</taxon>
        <taxon>Fungi</taxon>
        <taxon>Dikarya</taxon>
        <taxon>Ascomycota</taxon>
        <taxon>Pezizomycotina</taxon>
        <taxon>Eurotiomycetes</taxon>
        <taxon>Eurotiomycetidae</taxon>
        <taxon>Eurotiales</taxon>
        <taxon>Aspergillaceae</taxon>
        <taxon>Penicillium</taxon>
    </lineage>
</organism>
<keyword evidence="5" id="KW-0539">Nucleus</keyword>
<evidence type="ECO:0000256" key="6">
    <source>
        <dbReference type="SAM" id="MobiDB-lite"/>
    </source>
</evidence>
<evidence type="ECO:0000256" key="3">
    <source>
        <dbReference type="ARBA" id="ARBA00023125"/>
    </source>
</evidence>
<reference evidence="8 9" key="1">
    <citation type="journal article" date="2014" name="Nat. Commun.">
        <title>Multiple recent horizontal transfers of a large genomic region in cheese making fungi.</title>
        <authorList>
            <person name="Cheeseman K."/>
            <person name="Ropars J."/>
            <person name="Renault P."/>
            <person name="Dupont J."/>
            <person name="Gouzy J."/>
            <person name="Branca A."/>
            <person name="Abraham A.L."/>
            <person name="Ceppi M."/>
            <person name="Conseiller E."/>
            <person name="Debuchy R."/>
            <person name="Malagnac F."/>
            <person name="Goarin A."/>
            <person name="Silar P."/>
            <person name="Lacoste S."/>
            <person name="Sallet E."/>
            <person name="Bensimon A."/>
            <person name="Giraud T."/>
            <person name="Brygoo Y."/>
        </authorList>
    </citation>
    <scope>NUCLEOTIDE SEQUENCE [LARGE SCALE GENOMIC DNA]</scope>
    <source>
        <strain evidence="9">FM 013</strain>
    </source>
</reference>
<dbReference type="InterPro" id="IPR001138">
    <property type="entry name" value="Zn2Cys6_DnaBD"/>
</dbReference>
<dbReference type="EMBL" id="HG793148">
    <property type="protein sequence ID" value="CRL25477.1"/>
    <property type="molecule type" value="Genomic_DNA"/>
</dbReference>
<dbReference type="PANTHER" id="PTHR46910">
    <property type="entry name" value="TRANSCRIPTION FACTOR PDR1"/>
    <property type="match status" value="1"/>
</dbReference>
<evidence type="ECO:0000313" key="8">
    <source>
        <dbReference type="EMBL" id="CRL25477.1"/>
    </source>
</evidence>
<feature type="compositionally biased region" description="Polar residues" evidence="6">
    <location>
        <begin position="124"/>
        <end position="141"/>
    </location>
</feature>
<dbReference type="PROSITE" id="PS50048">
    <property type="entry name" value="ZN2_CY6_FUNGAL_2"/>
    <property type="match status" value="1"/>
</dbReference>
<evidence type="ECO:0000256" key="4">
    <source>
        <dbReference type="ARBA" id="ARBA00023163"/>
    </source>
</evidence>
<evidence type="ECO:0000256" key="1">
    <source>
        <dbReference type="ARBA" id="ARBA00022723"/>
    </source>
</evidence>
<dbReference type="InterPro" id="IPR050987">
    <property type="entry name" value="AtrR-like"/>
</dbReference>
<proteinExistence type="predicted"/>
<dbReference type="CDD" id="cd00067">
    <property type="entry name" value="GAL4"/>
    <property type="match status" value="1"/>
</dbReference>
<dbReference type="Proteomes" id="UP000053732">
    <property type="component" value="Unassembled WGS sequence"/>
</dbReference>
<dbReference type="GO" id="GO:0003677">
    <property type="term" value="F:DNA binding"/>
    <property type="evidence" value="ECO:0007669"/>
    <property type="project" value="UniProtKB-KW"/>
</dbReference>
<dbReference type="STRING" id="1429867.A0A0G4PGS9"/>
<protein>
    <submittedName>
        <fullName evidence="8">Fungal transcriptional regulatory protein, N-terminal</fullName>
    </submittedName>
</protein>
<dbReference type="PROSITE" id="PS00463">
    <property type="entry name" value="ZN2_CY6_FUNGAL_1"/>
    <property type="match status" value="1"/>
</dbReference>
<dbReference type="Gene3D" id="4.10.240.10">
    <property type="entry name" value="Zn(2)-C6 fungal-type DNA-binding domain"/>
    <property type="match status" value="1"/>
</dbReference>
<keyword evidence="9" id="KW-1185">Reference proteome</keyword>
<name>A0A0G4PGS9_PENC3</name>
<dbReference type="PANTHER" id="PTHR46910:SF1">
    <property type="entry name" value="MISCELLANEOUS ZN(II)2CYS6 TRANSCRIPTION FACTOR (EUROFUNG)-RELATED"/>
    <property type="match status" value="1"/>
</dbReference>
<dbReference type="GO" id="GO:0006351">
    <property type="term" value="P:DNA-templated transcription"/>
    <property type="evidence" value="ECO:0007669"/>
    <property type="project" value="InterPro"/>
</dbReference>
<dbReference type="Pfam" id="PF00172">
    <property type="entry name" value="Zn_clus"/>
    <property type="match status" value="1"/>
</dbReference>
<dbReference type="SUPFAM" id="SSF57701">
    <property type="entry name" value="Zn2/Cys6 DNA-binding domain"/>
    <property type="match status" value="1"/>
</dbReference>
<dbReference type="InterPro" id="IPR007219">
    <property type="entry name" value="XnlR_reg_dom"/>
</dbReference>
<dbReference type="GO" id="GO:0000981">
    <property type="term" value="F:DNA-binding transcription factor activity, RNA polymerase II-specific"/>
    <property type="evidence" value="ECO:0007669"/>
    <property type="project" value="InterPro"/>
</dbReference>
<evidence type="ECO:0000256" key="2">
    <source>
        <dbReference type="ARBA" id="ARBA00023015"/>
    </source>
</evidence>
<dbReference type="GO" id="GO:0008270">
    <property type="term" value="F:zinc ion binding"/>
    <property type="evidence" value="ECO:0007669"/>
    <property type="project" value="InterPro"/>
</dbReference>
<evidence type="ECO:0000313" key="9">
    <source>
        <dbReference type="Proteomes" id="UP000053732"/>
    </source>
</evidence>
<dbReference type="CDD" id="cd12148">
    <property type="entry name" value="fungal_TF_MHR"/>
    <property type="match status" value="1"/>
</dbReference>
<dbReference type="AlphaFoldDB" id="A0A0G4PGS9"/>
<dbReference type="SMART" id="SM00066">
    <property type="entry name" value="GAL4"/>
    <property type="match status" value="1"/>
</dbReference>
<keyword evidence="3" id="KW-0238">DNA-binding</keyword>
<feature type="region of interest" description="Disordered" evidence="6">
    <location>
        <begin position="103"/>
        <end position="143"/>
    </location>
</feature>
<dbReference type="Pfam" id="PF04082">
    <property type="entry name" value="Fungal_trans"/>
    <property type="match status" value="1"/>
</dbReference>
<feature type="compositionally biased region" description="Polar residues" evidence="6">
    <location>
        <begin position="107"/>
        <end position="117"/>
    </location>
</feature>
<gene>
    <name evidence="8" type="ORF">PCAMFM013_S015g000063</name>
</gene>
<dbReference type="InterPro" id="IPR036864">
    <property type="entry name" value="Zn2-C6_fun-type_DNA-bd_sf"/>
</dbReference>
<evidence type="ECO:0000256" key="5">
    <source>
        <dbReference type="ARBA" id="ARBA00023242"/>
    </source>
</evidence>
<evidence type="ECO:0000259" key="7">
    <source>
        <dbReference type="PROSITE" id="PS50048"/>
    </source>
</evidence>
<feature type="domain" description="Zn(2)-C6 fungal-type" evidence="7">
    <location>
        <begin position="21"/>
        <end position="51"/>
    </location>
</feature>
<keyword evidence="2" id="KW-0805">Transcription regulation</keyword>
<keyword evidence="1" id="KW-0479">Metal-binding</keyword>